<organism evidence="1 2">
    <name type="scientific">Roseburia amylophila</name>
    <dbReference type="NCBI Taxonomy" id="2981794"/>
    <lineage>
        <taxon>Bacteria</taxon>
        <taxon>Bacillati</taxon>
        <taxon>Bacillota</taxon>
        <taxon>Clostridia</taxon>
        <taxon>Lachnospirales</taxon>
        <taxon>Lachnospiraceae</taxon>
        <taxon>Roseburia</taxon>
    </lineage>
</organism>
<reference evidence="1" key="1">
    <citation type="submission" date="2021-10" db="EMBL/GenBank/DDBJ databases">
        <title>Anaerobic single-cell dispensing facilitates the cultivation of human gut bacteria.</title>
        <authorList>
            <person name="Afrizal A."/>
        </authorList>
    </citation>
    <scope>NUCLEOTIDE SEQUENCE</scope>
    <source>
        <strain evidence="1">CLA-AA-H204</strain>
    </source>
</reference>
<dbReference type="RefSeq" id="WP_227700750.1">
    <property type="nucleotide sequence ID" value="NZ_JAJEQW010000002.1"/>
</dbReference>
<dbReference type="AlphaFoldDB" id="A0AAW4WG31"/>
<comment type="caution">
    <text evidence="1">The sequence shown here is derived from an EMBL/GenBank/DDBJ whole genome shotgun (WGS) entry which is preliminary data.</text>
</comment>
<name>A0AAW4WG31_9FIRM</name>
<dbReference type="Proteomes" id="UP001198893">
    <property type="component" value="Unassembled WGS sequence"/>
</dbReference>
<dbReference type="EMBL" id="JAJEQW010000002">
    <property type="protein sequence ID" value="MCC2241422.1"/>
    <property type="molecule type" value="Genomic_DNA"/>
</dbReference>
<evidence type="ECO:0000313" key="2">
    <source>
        <dbReference type="Proteomes" id="UP001198893"/>
    </source>
</evidence>
<protein>
    <submittedName>
        <fullName evidence="1">Uncharacterized protein</fullName>
    </submittedName>
</protein>
<evidence type="ECO:0000313" key="1">
    <source>
        <dbReference type="EMBL" id="MCC2241422.1"/>
    </source>
</evidence>
<gene>
    <name evidence="1" type="ORF">LKD47_03760</name>
</gene>
<accession>A0AAW4WG31</accession>
<sequence length="467" mass="53936">MKALYYRYLFENVENGMIQAGSIYNEENDCSVNYVYLSGNPTNSNINDGVSSKDSSRTNDITGIGILDKRTIRRLAGAPIDLVVVGEYTRDCLGILYALLQNTTIQTVIMPYVAPIHRMLVEQWISEEQDMEEKALPEQWILEPEMSPEKRLEFSCLIRHPYHALKNMGVENVYLLYGNCPPCSLDAVQNARKGNYFELADAEDLETIKIMEREYIPVVKAGCIIENKWVFYFSAYGMDVMELYQFTRRYYTKEGYDRALRHPENTQYQAGMQRLLEAYKKTYGLEAYAAVIMYAGPGQVKESGSKINGAMYEQSFGRENHCSPYLDAGRTVCMLKCIQRNDYGMLRNQFTRESRTLRMGVLFLGNIDMHKNMEEILKRYRGYGKTVRIVSIPGNEDVSKWNPEFPWKFEGEGIRYWIGNINERMDTKILKDILLAGSYNRIISVNEEYGCCLSGYMLDGEEYQQLL</sequence>
<proteinExistence type="predicted"/>